<dbReference type="InterPro" id="IPR038599">
    <property type="entry name" value="LAP1C-like_C_sf"/>
</dbReference>
<feature type="non-terminal residue" evidence="7">
    <location>
        <position position="1"/>
    </location>
</feature>
<evidence type="ECO:0000256" key="6">
    <source>
        <dbReference type="SAM" id="Phobius"/>
    </source>
</evidence>
<keyword evidence="2 6" id="KW-0812">Transmembrane</keyword>
<proteinExistence type="predicted"/>
<keyword evidence="4 6" id="KW-0472">Membrane</keyword>
<dbReference type="Proteomes" id="UP001328107">
    <property type="component" value="Unassembled WGS sequence"/>
</dbReference>
<feature type="compositionally biased region" description="Basic and acidic residues" evidence="5">
    <location>
        <begin position="19"/>
        <end position="29"/>
    </location>
</feature>
<accession>A0AAN4ZR92</accession>
<keyword evidence="8" id="KW-1185">Reference proteome</keyword>
<dbReference type="AlphaFoldDB" id="A0AAN4ZR92"/>
<dbReference type="EMBL" id="BTRK01000003">
    <property type="protein sequence ID" value="GMR42987.1"/>
    <property type="molecule type" value="Genomic_DNA"/>
</dbReference>
<keyword evidence="3 6" id="KW-1133">Transmembrane helix</keyword>
<name>A0AAN4ZR92_9BILA</name>
<evidence type="ECO:0000256" key="4">
    <source>
        <dbReference type="ARBA" id="ARBA00023136"/>
    </source>
</evidence>
<sequence>KSTMPKENASVQDEEPIEDGEKQEDNKEQVIVRPRNQRDSLFERYFFPYGPPILLSVIILSVLAIFIGPPSPEDLIAHVSSMLDSPSPQASSEITRAEFGRIMNSVEKEHPEITERDRMQLRAAANRWFDSSSLDPVVVIIYASESSSKLLDDFTTATSSFLGQDLTVINASEDTERAFLHETFERTLSGGSKSTIGIRRPEKLPWEAALVLHAFADGDYVAASRPLIWLQVTRDDTFAFASCDEAIESILMKSWTSSGGTEGNVAPIISRVLQFTVCLDWQ</sequence>
<evidence type="ECO:0000256" key="1">
    <source>
        <dbReference type="ARBA" id="ARBA00004370"/>
    </source>
</evidence>
<organism evidence="7 8">
    <name type="scientific">Pristionchus mayeri</name>
    <dbReference type="NCBI Taxonomy" id="1317129"/>
    <lineage>
        <taxon>Eukaryota</taxon>
        <taxon>Metazoa</taxon>
        <taxon>Ecdysozoa</taxon>
        <taxon>Nematoda</taxon>
        <taxon>Chromadorea</taxon>
        <taxon>Rhabditida</taxon>
        <taxon>Rhabditina</taxon>
        <taxon>Diplogasteromorpha</taxon>
        <taxon>Diplogasteroidea</taxon>
        <taxon>Neodiplogasteridae</taxon>
        <taxon>Pristionchus</taxon>
    </lineage>
</organism>
<evidence type="ECO:0000256" key="5">
    <source>
        <dbReference type="SAM" id="MobiDB-lite"/>
    </source>
</evidence>
<dbReference type="GO" id="GO:0016020">
    <property type="term" value="C:membrane"/>
    <property type="evidence" value="ECO:0007669"/>
    <property type="project" value="UniProtKB-SubCell"/>
</dbReference>
<comment type="subcellular location">
    <subcellularLocation>
        <location evidence="1">Membrane</location>
    </subcellularLocation>
</comment>
<evidence type="ECO:0000313" key="7">
    <source>
        <dbReference type="EMBL" id="GMR42987.1"/>
    </source>
</evidence>
<feature type="compositionally biased region" description="Polar residues" evidence="5">
    <location>
        <begin position="1"/>
        <end position="11"/>
    </location>
</feature>
<protein>
    <submittedName>
        <fullName evidence="7">Uncharacterized protein</fullName>
    </submittedName>
</protein>
<feature type="region of interest" description="Disordered" evidence="5">
    <location>
        <begin position="1"/>
        <end position="29"/>
    </location>
</feature>
<evidence type="ECO:0000313" key="8">
    <source>
        <dbReference type="Proteomes" id="UP001328107"/>
    </source>
</evidence>
<reference evidence="8" key="1">
    <citation type="submission" date="2022-10" db="EMBL/GenBank/DDBJ databases">
        <title>Genome assembly of Pristionchus species.</title>
        <authorList>
            <person name="Yoshida K."/>
            <person name="Sommer R.J."/>
        </authorList>
    </citation>
    <scope>NUCLEOTIDE SEQUENCE [LARGE SCALE GENOMIC DNA]</scope>
    <source>
        <strain evidence="8">RS5460</strain>
    </source>
</reference>
<evidence type="ECO:0000256" key="2">
    <source>
        <dbReference type="ARBA" id="ARBA00022692"/>
    </source>
</evidence>
<gene>
    <name evidence="7" type="ORF">PMAYCL1PPCAC_13182</name>
</gene>
<evidence type="ECO:0000256" key="3">
    <source>
        <dbReference type="ARBA" id="ARBA00022989"/>
    </source>
</evidence>
<feature type="transmembrane region" description="Helical" evidence="6">
    <location>
        <begin position="45"/>
        <end position="67"/>
    </location>
</feature>
<comment type="caution">
    <text evidence="7">The sequence shown here is derived from an EMBL/GenBank/DDBJ whole genome shotgun (WGS) entry which is preliminary data.</text>
</comment>
<dbReference type="Gene3D" id="3.40.50.12190">
    <property type="match status" value="1"/>
</dbReference>